<comment type="caution">
    <text evidence="13">The sequence shown here is derived from an EMBL/GenBank/DDBJ whole genome shotgun (WGS) entry which is preliminary data.</text>
</comment>
<dbReference type="Pfam" id="PF26002">
    <property type="entry name" value="Beta-barrel_AprE"/>
    <property type="match status" value="1"/>
</dbReference>
<dbReference type="GO" id="GO:0015031">
    <property type="term" value="P:protein transport"/>
    <property type="evidence" value="ECO:0007669"/>
    <property type="project" value="InterPro"/>
</dbReference>
<name>A0A3M9X1V2_9HYPH</name>
<dbReference type="Gene3D" id="1.10.287.1490">
    <property type="match status" value="1"/>
</dbReference>
<keyword evidence="7 9" id="KW-1133">Transmembrane helix</keyword>
<evidence type="ECO:0000313" key="14">
    <source>
        <dbReference type="Proteomes" id="UP000275436"/>
    </source>
</evidence>
<evidence type="ECO:0000259" key="11">
    <source>
        <dbReference type="Pfam" id="PF25994"/>
    </source>
</evidence>
<evidence type="ECO:0000256" key="6">
    <source>
        <dbReference type="ARBA" id="ARBA00022692"/>
    </source>
</evidence>
<dbReference type="EMBL" id="QKOD01000018">
    <property type="protein sequence ID" value="RNJ41490.1"/>
    <property type="molecule type" value="Genomic_DNA"/>
</dbReference>
<comment type="similarity">
    <text evidence="2 9">Belongs to the membrane fusion protein (MFP) (TC 8.A.1) family.</text>
</comment>
<accession>A0A3M9X1V2</accession>
<dbReference type="PANTHER" id="PTHR30386">
    <property type="entry name" value="MEMBRANE FUSION SUBUNIT OF EMRAB-TOLC MULTIDRUG EFFLUX PUMP"/>
    <property type="match status" value="1"/>
</dbReference>
<dbReference type="Gene3D" id="2.40.30.170">
    <property type="match status" value="1"/>
</dbReference>
<dbReference type="AlphaFoldDB" id="A0A3M9X1V2"/>
<evidence type="ECO:0000259" key="12">
    <source>
        <dbReference type="Pfam" id="PF26002"/>
    </source>
</evidence>
<keyword evidence="4 9" id="KW-1003">Cell membrane</keyword>
<keyword evidence="8 9" id="KW-0472">Membrane</keyword>
<dbReference type="InterPro" id="IPR058982">
    <property type="entry name" value="Beta-barrel_AprE"/>
</dbReference>
<evidence type="ECO:0000256" key="10">
    <source>
        <dbReference type="SAM" id="Coils"/>
    </source>
</evidence>
<feature type="domain" description="AprE-like beta-barrel" evidence="12">
    <location>
        <begin position="336"/>
        <end position="425"/>
    </location>
</feature>
<reference evidence="13 14" key="1">
    <citation type="journal article" date="2018" name="Mol. Plant Microbe Interact.">
        <title>Taxonomically Different Co-Microsymbionts of a Relict Legume, Oxytropis popoviana, Have Complementary Sets of Symbiotic Genes and Together Increase the Efficiency of Plant Nodulation.</title>
        <authorList>
            <person name="Safronova V."/>
            <person name="Belimov A."/>
            <person name="Sazanova A."/>
            <person name="Chirak E."/>
            <person name="Verkhozina A."/>
            <person name="Kuznetsova I."/>
            <person name="Andronov E."/>
            <person name="Puhalsky J."/>
            <person name="Tikhonovich I."/>
        </authorList>
    </citation>
    <scope>NUCLEOTIDE SEQUENCE [LARGE SCALE GENOMIC DNA]</scope>
    <source>
        <strain evidence="13 14">Opo-235</strain>
    </source>
</reference>
<dbReference type="PANTHER" id="PTHR30386:SF17">
    <property type="entry name" value="ALKALINE PROTEASE SECRETION PROTEIN APRE"/>
    <property type="match status" value="1"/>
</dbReference>
<dbReference type="NCBIfam" id="TIGR01843">
    <property type="entry name" value="type_I_hlyD"/>
    <property type="match status" value="1"/>
</dbReference>
<proteinExistence type="inferred from homology"/>
<organism evidence="13 14">
    <name type="scientific">Mesorhizobium japonicum</name>
    <dbReference type="NCBI Taxonomy" id="2066070"/>
    <lineage>
        <taxon>Bacteria</taxon>
        <taxon>Pseudomonadati</taxon>
        <taxon>Pseudomonadota</taxon>
        <taxon>Alphaproteobacteria</taxon>
        <taxon>Hyphomicrobiales</taxon>
        <taxon>Phyllobacteriaceae</taxon>
        <taxon>Mesorhizobium</taxon>
    </lineage>
</organism>
<dbReference type="GO" id="GO:0005886">
    <property type="term" value="C:plasma membrane"/>
    <property type="evidence" value="ECO:0007669"/>
    <property type="project" value="UniProtKB-SubCell"/>
</dbReference>
<feature type="transmembrane region" description="Helical" evidence="9">
    <location>
        <begin position="28"/>
        <end position="49"/>
    </location>
</feature>
<dbReference type="InterPro" id="IPR050739">
    <property type="entry name" value="MFP"/>
</dbReference>
<sequence length="448" mass="49035">MTVPSQAINSGAKTYRWQRNVDTRTGRITLAGYASVFIFLLGFGCWSATAPIGGATIAPGVVAAAGQNVMIQHLEGGVVSSIKVREGDRVSRGQDLIVLDPTVAQSQLNRVLKQWIALKAEISRLEAERDGLDKIVLSSDLGAYSGASEYSDVFGEQNKEFHARLARYAAEQGILKQRVAALQDAVVGLRAQKKAAENQLAIVNGETERKKDLLEKGLTNRSEYTDLLRSTAELVGQAGSLEAQIASSATQTVEARQQIERLTTSRVEDAVTELNKARAQVADLEEQINAARSVLERTTIRAPVDGIIVRSLYNSEGSVIRAGEVVMELLPTTNELIIEAKIKPEEIDSIRVGQDANMMFTALNARTTPKVPGKVFYISADRLITPGTGLPYYTVRLKMADKLPPQIKPEQIYPGMPVETFISTGERTFLAYLTKPLVDSFQRAFRER</sequence>
<dbReference type="InterPro" id="IPR010129">
    <property type="entry name" value="T1SS_HlyD"/>
</dbReference>
<evidence type="ECO:0000256" key="1">
    <source>
        <dbReference type="ARBA" id="ARBA00004377"/>
    </source>
</evidence>
<dbReference type="PRINTS" id="PR01490">
    <property type="entry name" value="RTXTOXIND"/>
</dbReference>
<protein>
    <recommendedName>
        <fullName evidence="9">Membrane fusion protein (MFP) family protein</fullName>
    </recommendedName>
</protein>
<evidence type="ECO:0000256" key="4">
    <source>
        <dbReference type="ARBA" id="ARBA00022475"/>
    </source>
</evidence>
<evidence type="ECO:0000313" key="13">
    <source>
        <dbReference type="EMBL" id="RNJ41490.1"/>
    </source>
</evidence>
<keyword evidence="3 9" id="KW-0813">Transport</keyword>
<feature type="coiled-coil region" evidence="10">
    <location>
        <begin position="179"/>
        <end position="206"/>
    </location>
</feature>
<evidence type="ECO:0000256" key="9">
    <source>
        <dbReference type="RuleBase" id="RU365093"/>
    </source>
</evidence>
<dbReference type="SUPFAM" id="SSF111369">
    <property type="entry name" value="HlyD-like secretion proteins"/>
    <property type="match status" value="1"/>
</dbReference>
<evidence type="ECO:0000256" key="2">
    <source>
        <dbReference type="ARBA" id="ARBA00009477"/>
    </source>
</evidence>
<dbReference type="Gene3D" id="2.40.50.100">
    <property type="match status" value="1"/>
</dbReference>
<evidence type="ECO:0000256" key="3">
    <source>
        <dbReference type="ARBA" id="ARBA00022448"/>
    </source>
</evidence>
<feature type="domain" description="AprE-like long alpha-helical hairpin" evidence="11">
    <location>
        <begin position="104"/>
        <end position="293"/>
    </location>
</feature>
<keyword evidence="6 9" id="KW-0812">Transmembrane</keyword>
<comment type="subcellular location">
    <subcellularLocation>
        <location evidence="1 9">Cell inner membrane</location>
        <topology evidence="1 9">Single-pass membrane protein</topology>
    </subcellularLocation>
</comment>
<feature type="coiled-coil region" evidence="10">
    <location>
        <begin position="267"/>
        <end position="301"/>
    </location>
</feature>
<evidence type="ECO:0000256" key="5">
    <source>
        <dbReference type="ARBA" id="ARBA00022519"/>
    </source>
</evidence>
<dbReference type="InterPro" id="IPR058781">
    <property type="entry name" value="HH_AprE-like"/>
</dbReference>
<dbReference type="Pfam" id="PF25994">
    <property type="entry name" value="HH_AprE"/>
    <property type="match status" value="1"/>
</dbReference>
<keyword evidence="5 9" id="KW-0997">Cell inner membrane</keyword>
<dbReference type="Proteomes" id="UP000275436">
    <property type="component" value="Unassembled WGS sequence"/>
</dbReference>
<dbReference type="RefSeq" id="WP_123170219.1">
    <property type="nucleotide sequence ID" value="NZ_QKOD01000018.1"/>
</dbReference>
<keyword evidence="10" id="KW-0175">Coiled coil</keyword>
<gene>
    <name evidence="13" type="ORF">DNR46_33060</name>
</gene>
<evidence type="ECO:0000256" key="7">
    <source>
        <dbReference type="ARBA" id="ARBA00022989"/>
    </source>
</evidence>
<evidence type="ECO:0000256" key="8">
    <source>
        <dbReference type="ARBA" id="ARBA00023136"/>
    </source>
</evidence>